<comment type="caution">
    <text evidence="7">The sequence shown here is derived from an EMBL/GenBank/DDBJ whole genome shotgun (WGS) entry which is preliminary data.</text>
</comment>
<dbReference type="PANTHER" id="PTHR47540">
    <property type="entry name" value="THIAMINE REPRESSIBLE GENES REGULATORY PROTEIN THI5"/>
    <property type="match status" value="1"/>
</dbReference>
<dbReference type="GeneID" id="63800628"/>
<dbReference type="EMBL" id="MCFD01000009">
    <property type="protein sequence ID" value="ORX68529.1"/>
    <property type="molecule type" value="Genomic_DNA"/>
</dbReference>
<dbReference type="GO" id="GO:0043565">
    <property type="term" value="F:sequence-specific DNA binding"/>
    <property type="evidence" value="ECO:0007669"/>
    <property type="project" value="TreeGrafter"/>
</dbReference>
<keyword evidence="8" id="KW-1185">Reference proteome</keyword>
<dbReference type="InterPro" id="IPR020448">
    <property type="entry name" value="Maltose_ferment_reg_DNA-bd"/>
</dbReference>
<proteinExistence type="predicted"/>
<reference evidence="7 8" key="1">
    <citation type="submission" date="2016-07" db="EMBL/GenBank/DDBJ databases">
        <title>Pervasive Adenine N6-methylation of Active Genes in Fungi.</title>
        <authorList>
            <consortium name="DOE Joint Genome Institute"/>
            <person name="Mondo S.J."/>
            <person name="Dannebaum R.O."/>
            <person name="Kuo R.C."/>
            <person name="Labutti K."/>
            <person name="Haridas S."/>
            <person name="Kuo A."/>
            <person name="Salamov A."/>
            <person name="Ahrendt S.R."/>
            <person name="Lipzen A."/>
            <person name="Sullivan W."/>
            <person name="Andreopoulos W.B."/>
            <person name="Clum A."/>
            <person name="Lindquist E."/>
            <person name="Daum C."/>
            <person name="Ramamoorthy G.K."/>
            <person name="Gryganskyi A."/>
            <person name="Culley D."/>
            <person name="Magnuson J.K."/>
            <person name="James T.Y."/>
            <person name="O'Malley M.A."/>
            <person name="Stajich J.E."/>
            <person name="Spatafora J.W."/>
            <person name="Visel A."/>
            <person name="Grigoriev I.V."/>
        </authorList>
    </citation>
    <scope>NUCLEOTIDE SEQUENCE [LARGE SCALE GENOMIC DNA]</scope>
    <source>
        <strain evidence="7 8">ATCC 12442</strain>
    </source>
</reference>
<dbReference type="PRINTS" id="PR00054">
    <property type="entry name" value="FUNGALZNCYS"/>
</dbReference>
<keyword evidence="5" id="KW-0539">Nucleus</keyword>
<dbReference type="Pfam" id="PF00172">
    <property type="entry name" value="Zn_clus"/>
    <property type="match status" value="1"/>
</dbReference>
<dbReference type="GO" id="GO:0008270">
    <property type="term" value="F:zinc ion binding"/>
    <property type="evidence" value="ECO:0007669"/>
    <property type="project" value="InterPro"/>
</dbReference>
<dbReference type="GO" id="GO:0000981">
    <property type="term" value="F:DNA-binding transcription factor activity, RNA polymerase II-specific"/>
    <property type="evidence" value="ECO:0007669"/>
    <property type="project" value="InterPro"/>
</dbReference>
<keyword evidence="4" id="KW-0804">Transcription</keyword>
<evidence type="ECO:0000256" key="2">
    <source>
        <dbReference type="ARBA" id="ARBA00023015"/>
    </source>
</evidence>
<accession>A0A1Y1W4S9</accession>
<dbReference type="GO" id="GO:0005634">
    <property type="term" value="C:nucleus"/>
    <property type="evidence" value="ECO:0007669"/>
    <property type="project" value="UniProtKB-SubCell"/>
</dbReference>
<evidence type="ECO:0000313" key="7">
    <source>
        <dbReference type="EMBL" id="ORX68529.1"/>
    </source>
</evidence>
<evidence type="ECO:0000256" key="1">
    <source>
        <dbReference type="ARBA" id="ARBA00004123"/>
    </source>
</evidence>
<dbReference type="RefSeq" id="XP_040742311.1">
    <property type="nucleotide sequence ID" value="XM_040883980.1"/>
</dbReference>
<evidence type="ECO:0000313" key="8">
    <source>
        <dbReference type="Proteomes" id="UP000193922"/>
    </source>
</evidence>
<dbReference type="PROSITE" id="PS00463">
    <property type="entry name" value="ZN2_CY6_FUNGAL_1"/>
    <property type="match status" value="1"/>
</dbReference>
<dbReference type="PANTHER" id="PTHR47540:SF2">
    <property type="entry name" value="ZN(II)2CYS6 TRANSCRIPTION FACTOR (EUROFUNG)"/>
    <property type="match status" value="1"/>
</dbReference>
<evidence type="ECO:0000259" key="6">
    <source>
        <dbReference type="PROSITE" id="PS50048"/>
    </source>
</evidence>
<evidence type="ECO:0000256" key="5">
    <source>
        <dbReference type="ARBA" id="ARBA00023242"/>
    </source>
</evidence>
<protein>
    <recommendedName>
        <fullName evidence="6">Zn(2)-C6 fungal-type domain-containing protein</fullName>
    </recommendedName>
</protein>
<dbReference type="InterPro" id="IPR001138">
    <property type="entry name" value="Zn2Cys6_DnaBD"/>
</dbReference>
<dbReference type="GO" id="GO:0045944">
    <property type="term" value="P:positive regulation of transcription by RNA polymerase II"/>
    <property type="evidence" value="ECO:0007669"/>
    <property type="project" value="TreeGrafter"/>
</dbReference>
<dbReference type="InterPro" id="IPR036864">
    <property type="entry name" value="Zn2-C6_fun-type_DNA-bd_sf"/>
</dbReference>
<feature type="non-terminal residue" evidence="7">
    <location>
        <position position="56"/>
    </location>
</feature>
<gene>
    <name evidence="7" type="ORF">DL89DRAFT_201486</name>
</gene>
<dbReference type="AlphaFoldDB" id="A0A1Y1W4S9"/>
<keyword evidence="2" id="KW-0805">Transcription regulation</keyword>
<feature type="domain" description="Zn(2)-C6 fungal-type" evidence="6">
    <location>
        <begin position="19"/>
        <end position="49"/>
    </location>
</feature>
<dbReference type="SUPFAM" id="SSF57701">
    <property type="entry name" value="Zn2/Cys6 DNA-binding domain"/>
    <property type="match status" value="1"/>
</dbReference>
<dbReference type="Proteomes" id="UP000193922">
    <property type="component" value="Unassembled WGS sequence"/>
</dbReference>
<dbReference type="Gene3D" id="4.10.240.10">
    <property type="entry name" value="Zn(2)-C6 fungal-type DNA-binding domain"/>
    <property type="match status" value="1"/>
</dbReference>
<dbReference type="PROSITE" id="PS50048">
    <property type="entry name" value="ZN2_CY6_FUNGAL_2"/>
    <property type="match status" value="1"/>
</dbReference>
<dbReference type="CDD" id="cd00067">
    <property type="entry name" value="GAL4"/>
    <property type="match status" value="1"/>
</dbReference>
<comment type="subcellular location">
    <subcellularLocation>
        <location evidence="1">Nucleus</location>
    </subcellularLocation>
</comment>
<dbReference type="SMART" id="SM00066">
    <property type="entry name" value="GAL4"/>
    <property type="match status" value="1"/>
</dbReference>
<dbReference type="OrthoDB" id="2123952at2759"/>
<sequence length="56" mass="6204">DHTPSTTNGSTAPPRYLRACDNCRRRKVKCDGTKPSCAHCQRVGASCHYSIKPKSR</sequence>
<evidence type="ECO:0000256" key="3">
    <source>
        <dbReference type="ARBA" id="ARBA00023125"/>
    </source>
</evidence>
<dbReference type="InterPro" id="IPR051711">
    <property type="entry name" value="Stress_Response_Reg"/>
</dbReference>
<keyword evidence="3" id="KW-0238">DNA-binding</keyword>
<evidence type="ECO:0000256" key="4">
    <source>
        <dbReference type="ARBA" id="ARBA00023163"/>
    </source>
</evidence>
<feature type="non-terminal residue" evidence="7">
    <location>
        <position position="1"/>
    </location>
</feature>
<organism evidence="7 8">
    <name type="scientific">Linderina pennispora</name>
    <dbReference type="NCBI Taxonomy" id="61395"/>
    <lineage>
        <taxon>Eukaryota</taxon>
        <taxon>Fungi</taxon>
        <taxon>Fungi incertae sedis</taxon>
        <taxon>Zoopagomycota</taxon>
        <taxon>Kickxellomycotina</taxon>
        <taxon>Kickxellomycetes</taxon>
        <taxon>Kickxellales</taxon>
        <taxon>Kickxellaceae</taxon>
        <taxon>Linderina</taxon>
    </lineage>
</organism>
<name>A0A1Y1W4S9_9FUNG</name>